<keyword evidence="3" id="KW-1185">Reference proteome</keyword>
<feature type="transmembrane region" description="Helical" evidence="1">
    <location>
        <begin position="26"/>
        <end position="45"/>
    </location>
</feature>
<gene>
    <name evidence="2" type="ORF">AKJ51_01610</name>
</gene>
<accession>A0A133VLG1</accession>
<evidence type="ECO:0000313" key="3">
    <source>
        <dbReference type="Proteomes" id="UP000070263"/>
    </source>
</evidence>
<dbReference type="AlphaFoldDB" id="A0A133VLG1"/>
<dbReference type="Proteomes" id="UP000070263">
    <property type="component" value="Unassembled WGS sequence"/>
</dbReference>
<dbReference type="EMBL" id="LHYE01000011">
    <property type="protein sequence ID" value="KXB07282.1"/>
    <property type="molecule type" value="Genomic_DNA"/>
</dbReference>
<keyword evidence="1" id="KW-0472">Membrane</keyword>
<evidence type="ECO:0000313" key="2">
    <source>
        <dbReference type="EMBL" id="KXB07282.1"/>
    </source>
</evidence>
<proteinExistence type="predicted"/>
<feature type="transmembrane region" description="Helical" evidence="1">
    <location>
        <begin position="65"/>
        <end position="90"/>
    </location>
</feature>
<comment type="caution">
    <text evidence="2">The sequence shown here is derived from an EMBL/GenBank/DDBJ whole genome shotgun (WGS) entry which is preliminary data.</text>
</comment>
<evidence type="ECO:0000256" key="1">
    <source>
        <dbReference type="SAM" id="Phobius"/>
    </source>
</evidence>
<reference evidence="2 3" key="1">
    <citation type="journal article" date="2016" name="Sci. Rep.">
        <title>Metabolic traits of an uncultured archaeal lineage -MSBL1- from brine pools of the Red Sea.</title>
        <authorList>
            <person name="Mwirichia R."/>
            <person name="Alam I."/>
            <person name="Rashid M."/>
            <person name="Vinu M."/>
            <person name="Ba-Alawi W."/>
            <person name="Anthony Kamau A."/>
            <person name="Kamanda Ngugi D."/>
            <person name="Goker M."/>
            <person name="Klenk H.P."/>
            <person name="Bajic V."/>
            <person name="Stingl U."/>
        </authorList>
    </citation>
    <scope>NUCLEOTIDE SEQUENCE [LARGE SCALE GENOMIC DNA]</scope>
    <source>
        <strain evidence="2">SCGC-AAA382A20</strain>
    </source>
</reference>
<sequence length="112" mass="12165">MGEKGNGQKINEELERAELWRHLSTSAALVGVFFAFLSLCFLVTTENAGAQGAESVEQLVLSPSPPWWALPLLAGGIVLFIVSGALAFYFSGRAHRVRWEGTKIEGENESSL</sequence>
<keyword evidence="1" id="KW-1133">Transmembrane helix</keyword>
<protein>
    <submittedName>
        <fullName evidence="2">Uncharacterized protein</fullName>
    </submittedName>
</protein>
<name>A0A133VLG1_9EURY</name>
<keyword evidence="1" id="KW-0812">Transmembrane</keyword>
<organism evidence="2 3">
    <name type="scientific">candidate division MSBL1 archaeon SCGC-AAA382A20</name>
    <dbReference type="NCBI Taxonomy" id="1698280"/>
    <lineage>
        <taxon>Archaea</taxon>
        <taxon>Methanobacteriati</taxon>
        <taxon>Methanobacteriota</taxon>
        <taxon>candidate division MSBL1</taxon>
    </lineage>
</organism>